<name>A0ABV7Z9L2_9DEIO</name>
<dbReference type="RefSeq" id="WP_380101933.1">
    <property type="nucleotide sequence ID" value="NZ_JBHRZG010000011.1"/>
</dbReference>
<organism evidence="1 2">
    <name type="scientific">Deinococcus rufus</name>
    <dbReference type="NCBI Taxonomy" id="2136097"/>
    <lineage>
        <taxon>Bacteria</taxon>
        <taxon>Thermotogati</taxon>
        <taxon>Deinococcota</taxon>
        <taxon>Deinococci</taxon>
        <taxon>Deinococcales</taxon>
        <taxon>Deinococcaceae</taxon>
        <taxon>Deinococcus</taxon>
    </lineage>
</organism>
<sequence>MSNALPRPRDITRTWFVREYARYEPGTSPVPLGRATVTLAADHAGVITATVNGQPATEGAAVALLNRCKACGTVELVKEIRMCLGKPAASSLHRDLARIGALRANHYQIASAALGRTIASFTHIQAHEVDTVLAFTSSLIRGAA</sequence>
<reference evidence="2" key="1">
    <citation type="journal article" date="2019" name="Int. J. Syst. Evol. Microbiol.">
        <title>The Global Catalogue of Microorganisms (GCM) 10K type strain sequencing project: providing services to taxonomists for standard genome sequencing and annotation.</title>
        <authorList>
            <consortium name="The Broad Institute Genomics Platform"/>
            <consortium name="The Broad Institute Genome Sequencing Center for Infectious Disease"/>
            <person name="Wu L."/>
            <person name="Ma J."/>
        </authorList>
    </citation>
    <scope>NUCLEOTIDE SEQUENCE [LARGE SCALE GENOMIC DNA]</scope>
    <source>
        <strain evidence="2">CCTCC AB 2017081</strain>
    </source>
</reference>
<proteinExistence type="predicted"/>
<protein>
    <submittedName>
        <fullName evidence="1">Uncharacterized protein</fullName>
    </submittedName>
</protein>
<comment type="caution">
    <text evidence="1">The sequence shown here is derived from an EMBL/GenBank/DDBJ whole genome shotgun (WGS) entry which is preliminary data.</text>
</comment>
<gene>
    <name evidence="1" type="ORF">ACFOSB_11120</name>
</gene>
<dbReference type="EMBL" id="JBHRZG010000011">
    <property type="protein sequence ID" value="MFC3833407.1"/>
    <property type="molecule type" value="Genomic_DNA"/>
</dbReference>
<accession>A0ABV7Z9L2</accession>
<dbReference type="Proteomes" id="UP001595803">
    <property type="component" value="Unassembled WGS sequence"/>
</dbReference>
<evidence type="ECO:0000313" key="1">
    <source>
        <dbReference type="EMBL" id="MFC3833407.1"/>
    </source>
</evidence>
<evidence type="ECO:0000313" key="2">
    <source>
        <dbReference type="Proteomes" id="UP001595803"/>
    </source>
</evidence>
<keyword evidence="2" id="KW-1185">Reference proteome</keyword>